<dbReference type="GO" id="GO:0005524">
    <property type="term" value="F:ATP binding"/>
    <property type="evidence" value="ECO:0007669"/>
    <property type="project" value="UniProtKB-KW"/>
</dbReference>
<dbReference type="RefSeq" id="WP_114686758.1">
    <property type="nucleotide sequence ID" value="NZ_QQNB01000001.1"/>
</dbReference>
<dbReference type="Gene3D" id="3.30.70.560">
    <property type="entry name" value="7,8-Dihydro-6-hydroxymethylpterin-pyrophosphokinase HPPK"/>
    <property type="match status" value="1"/>
</dbReference>
<keyword evidence="8" id="KW-0067">ATP-binding</keyword>
<accession>A0A369VXZ2</accession>
<evidence type="ECO:0000256" key="8">
    <source>
        <dbReference type="ARBA" id="ARBA00022840"/>
    </source>
</evidence>
<dbReference type="PANTHER" id="PTHR43071">
    <property type="entry name" value="2-AMINO-4-HYDROXY-6-HYDROXYMETHYLDIHYDROPTERIDINE PYROPHOSPHOKINASE"/>
    <property type="match status" value="1"/>
</dbReference>
<name>A0A369VXZ2_9SPHN</name>
<evidence type="ECO:0000256" key="12">
    <source>
        <dbReference type="ARBA" id="ARBA00033413"/>
    </source>
</evidence>
<dbReference type="Proteomes" id="UP000253918">
    <property type="component" value="Unassembled WGS sequence"/>
</dbReference>
<organism evidence="14 15">
    <name type="scientific">Sphingomonas aracearum</name>
    <dbReference type="NCBI Taxonomy" id="2283317"/>
    <lineage>
        <taxon>Bacteria</taxon>
        <taxon>Pseudomonadati</taxon>
        <taxon>Pseudomonadota</taxon>
        <taxon>Alphaproteobacteria</taxon>
        <taxon>Sphingomonadales</taxon>
        <taxon>Sphingomonadaceae</taxon>
        <taxon>Sphingomonas</taxon>
    </lineage>
</organism>
<dbReference type="InterPro" id="IPR035907">
    <property type="entry name" value="Hppk_sf"/>
</dbReference>
<evidence type="ECO:0000256" key="11">
    <source>
        <dbReference type="ARBA" id="ARBA00029766"/>
    </source>
</evidence>
<evidence type="ECO:0000256" key="7">
    <source>
        <dbReference type="ARBA" id="ARBA00022777"/>
    </source>
</evidence>
<evidence type="ECO:0000256" key="2">
    <source>
        <dbReference type="ARBA" id="ARBA00005810"/>
    </source>
</evidence>
<gene>
    <name evidence="14" type="primary">folK</name>
    <name evidence="14" type="ORF">DVW87_05930</name>
</gene>
<keyword evidence="5 14" id="KW-0808">Transferase</keyword>
<dbReference type="PROSITE" id="PS00794">
    <property type="entry name" value="HPPK"/>
    <property type="match status" value="1"/>
</dbReference>
<dbReference type="PANTHER" id="PTHR43071:SF1">
    <property type="entry name" value="2-AMINO-4-HYDROXY-6-HYDROXYMETHYLDIHYDROPTERIDINE PYROPHOSPHOKINASE"/>
    <property type="match status" value="1"/>
</dbReference>
<dbReference type="AlphaFoldDB" id="A0A369VXZ2"/>
<dbReference type="GO" id="GO:0003848">
    <property type="term" value="F:2-amino-4-hydroxy-6-hydroxymethyldihydropteridine diphosphokinase activity"/>
    <property type="evidence" value="ECO:0007669"/>
    <property type="project" value="UniProtKB-EC"/>
</dbReference>
<evidence type="ECO:0000256" key="4">
    <source>
        <dbReference type="ARBA" id="ARBA00016218"/>
    </source>
</evidence>
<dbReference type="EC" id="2.7.6.3" evidence="3"/>
<evidence type="ECO:0000256" key="10">
    <source>
        <dbReference type="ARBA" id="ARBA00029409"/>
    </source>
</evidence>
<evidence type="ECO:0000256" key="3">
    <source>
        <dbReference type="ARBA" id="ARBA00013253"/>
    </source>
</evidence>
<evidence type="ECO:0000313" key="15">
    <source>
        <dbReference type="Proteomes" id="UP000253918"/>
    </source>
</evidence>
<evidence type="ECO:0000313" key="14">
    <source>
        <dbReference type="EMBL" id="RDE07178.1"/>
    </source>
</evidence>
<comment type="pathway">
    <text evidence="1">Cofactor biosynthesis; tetrahydrofolate biosynthesis; 2-amino-4-hydroxy-6-hydroxymethyl-7,8-dihydropteridine diphosphate from 7,8-dihydroneopterin triphosphate: step 4/4.</text>
</comment>
<dbReference type="InterPro" id="IPR000550">
    <property type="entry name" value="Hppk"/>
</dbReference>
<keyword evidence="9" id="KW-0289">Folate biosynthesis</keyword>
<proteinExistence type="inferred from homology"/>
<evidence type="ECO:0000256" key="1">
    <source>
        <dbReference type="ARBA" id="ARBA00005051"/>
    </source>
</evidence>
<reference evidence="14 15" key="1">
    <citation type="submission" date="2018-07" db="EMBL/GenBank/DDBJ databases">
        <title>a novel species of Sphingomonas isolated from the rhizosphere soil of Araceae plant.</title>
        <authorList>
            <person name="Zhiyong W."/>
            <person name="Qinglan Z."/>
            <person name="Zhiwei F."/>
            <person name="Ding X."/>
            <person name="Gejiao W."/>
            <person name="Shixue Z."/>
        </authorList>
    </citation>
    <scope>NUCLEOTIDE SEQUENCE [LARGE SCALE GENOMIC DNA]</scope>
    <source>
        <strain evidence="14 15">WZY 27</strain>
    </source>
</reference>
<comment type="caution">
    <text evidence="14">The sequence shown here is derived from an EMBL/GenBank/DDBJ whole genome shotgun (WGS) entry which is preliminary data.</text>
</comment>
<keyword evidence="7 14" id="KW-0418">Kinase</keyword>
<keyword evidence="6" id="KW-0547">Nucleotide-binding</keyword>
<dbReference type="GO" id="GO:0046654">
    <property type="term" value="P:tetrahydrofolate biosynthetic process"/>
    <property type="evidence" value="ECO:0007669"/>
    <property type="project" value="UniProtKB-UniPathway"/>
</dbReference>
<evidence type="ECO:0000256" key="6">
    <source>
        <dbReference type="ARBA" id="ARBA00022741"/>
    </source>
</evidence>
<dbReference type="OrthoDB" id="9808041at2"/>
<feature type="domain" description="7,8-dihydro-6-hydroxymethylpterin-pyrophosphokinase" evidence="13">
    <location>
        <begin position="85"/>
        <end position="96"/>
    </location>
</feature>
<evidence type="ECO:0000256" key="9">
    <source>
        <dbReference type="ARBA" id="ARBA00022909"/>
    </source>
</evidence>
<dbReference type="GO" id="GO:0016301">
    <property type="term" value="F:kinase activity"/>
    <property type="evidence" value="ECO:0007669"/>
    <property type="project" value="UniProtKB-KW"/>
</dbReference>
<comment type="function">
    <text evidence="10">Catalyzes the transfer of pyrophosphate from adenosine triphosphate (ATP) to 6-hydroxymethyl-7,8-dihydropterin, an enzymatic step in folate biosynthesis pathway.</text>
</comment>
<evidence type="ECO:0000256" key="5">
    <source>
        <dbReference type="ARBA" id="ARBA00022679"/>
    </source>
</evidence>
<evidence type="ECO:0000259" key="13">
    <source>
        <dbReference type="PROSITE" id="PS00794"/>
    </source>
</evidence>
<dbReference type="GO" id="GO:0046656">
    <property type="term" value="P:folic acid biosynthetic process"/>
    <property type="evidence" value="ECO:0007669"/>
    <property type="project" value="UniProtKB-KW"/>
</dbReference>
<comment type="similarity">
    <text evidence="2">Belongs to the HPPK family.</text>
</comment>
<keyword evidence="15" id="KW-1185">Reference proteome</keyword>
<dbReference type="UniPathway" id="UPA00077">
    <property type="reaction ID" value="UER00155"/>
</dbReference>
<dbReference type="EMBL" id="QQNB01000001">
    <property type="protein sequence ID" value="RDE07178.1"/>
    <property type="molecule type" value="Genomic_DNA"/>
</dbReference>
<protein>
    <recommendedName>
        <fullName evidence="4">2-amino-4-hydroxy-6-hydroxymethyldihydropteridine pyrophosphokinase</fullName>
        <ecNumber evidence="3">2.7.6.3</ecNumber>
    </recommendedName>
    <alternativeName>
        <fullName evidence="11">6-hydroxymethyl-7,8-dihydropterin pyrophosphokinase</fullName>
    </alternativeName>
    <alternativeName>
        <fullName evidence="12">7,8-dihydro-6-hydroxymethylpterin-pyrophosphokinase</fullName>
    </alternativeName>
</protein>
<dbReference type="Pfam" id="PF01288">
    <property type="entry name" value="HPPK"/>
    <property type="match status" value="1"/>
</dbReference>
<dbReference type="NCBIfam" id="TIGR01498">
    <property type="entry name" value="folK"/>
    <property type="match status" value="1"/>
</dbReference>
<sequence length="158" mass="17347">MALYAVAIGSNRRGRHGGPQAEVRAALAALRPVAVAPLLPSAPLGPSTRRFVNTAALIDTDEEPPALLARLKRIERDFGRRAGRRWGARVIDLDIVFWSGGAFAAPGLCVPHPAFRERGFVLEPLLHIAPHWRDPLTGRTVRQLAHRLRAVDRRPARA</sequence>
<dbReference type="SUPFAM" id="SSF55083">
    <property type="entry name" value="6-hydroxymethyl-7,8-dihydropterin pyrophosphokinase, HPPK"/>
    <property type="match status" value="1"/>
</dbReference>